<evidence type="ECO:0000313" key="1">
    <source>
        <dbReference type="EMBL" id="UQC81919.1"/>
    </source>
</evidence>
<gene>
    <name evidence="1" type="ORF">CLUP02_07405</name>
</gene>
<organism evidence="1 2">
    <name type="scientific">Colletotrichum lupini</name>
    <dbReference type="NCBI Taxonomy" id="145971"/>
    <lineage>
        <taxon>Eukaryota</taxon>
        <taxon>Fungi</taxon>
        <taxon>Dikarya</taxon>
        <taxon>Ascomycota</taxon>
        <taxon>Pezizomycotina</taxon>
        <taxon>Sordariomycetes</taxon>
        <taxon>Hypocreomycetidae</taxon>
        <taxon>Glomerellales</taxon>
        <taxon>Glomerellaceae</taxon>
        <taxon>Colletotrichum</taxon>
        <taxon>Colletotrichum acutatum species complex</taxon>
    </lineage>
</organism>
<proteinExistence type="predicted"/>
<name>A0A9Q8SQY1_9PEZI</name>
<dbReference type="AlphaFoldDB" id="A0A9Q8SQY1"/>
<dbReference type="EMBL" id="CP019476">
    <property type="protein sequence ID" value="UQC81919.1"/>
    <property type="molecule type" value="Genomic_DNA"/>
</dbReference>
<dbReference type="GeneID" id="73341410"/>
<dbReference type="Proteomes" id="UP000830671">
    <property type="component" value="Chromosome 4"/>
</dbReference>
<evidence type="ECO:0000313" key="2">
    <source>
        <dbReference type="Proteomes" id="UP000830671"/>
    </source>
</evidence>
<sequence length="144" mass="15644">MSLQHCTAASHAAPANASEADTRCRCRCIAASMAFVSPSSAEAGLSSCSLPVSKGRRGDTYQNTQEQHGDFQWQRHWHRAKPMIILLEASLEQVHDWHIPSIPGLACAYLAAYCIPDLSSLPSSCGLVTRRRLTGQIRAAVPID</sequence>
<keyword evidence="2" id="KW-1185">Reference proteome</keyword>
<accession>A0A9Q8SQY1</accession>
<reference evidence="1" key="1">
    <citation type="journal article" date="2021" name="Mol. Plant Microbe Interact.">
        <title>Complete Genome Sequence of the Plant-Pathogenic Fungus Colletotrichum lupini.</title>
        <authorList>
            <person name="Baroncelli R."/>
            <person name="Pensec F."/>
            <person name="Da Lio D."/>
            <person name="Boufleur T."/>
            <person name="Vicente I."/>
            <person name="Sarrocco S."/>
            <person name="Picot A."/>
            <person name="Baraldi E."/>
            <person name="Sukno S."/>
            <person name="Thon M."/>
            <person name="Le Floch G."/>
        </authorList>
    </citation>
    <scope>NUCLEOTIDE SEQUENCE</scope>
    <source>
        <strain evidence="1">IMI 504893</strain>
    </source>
</reference>
<protein>
    <submittedName>
        <fullName evidence="1">Uncharacterized protein</fullName>
    </submittedName>
</protein>
<dbReference type="KEGG" id="clup:CLUP02_07405"/>
<dbReference type="RefSeq" id="XP_049143543.1">
    <property type="nucleotide sequence ID" value="XM_049286400.1"/>
</dbReference>